<accession>A0A9N9RJF2</accession>
<dbReference type="EC" id="2.7.-.-" evidence="4"/>
<evidence type="ECO:0000313" key="7">
    <source>
        <dbReference type="Proteomes" id="UP001153620"/>
    </source>
</evidence>
<evidence type="ECO:0000256" key="3">
    <source>
        <dbReference type="ARBA" id="ARBA00022777"/>
    </source>
</evidence>
<evidence type="ECO:0000256" key="1">
    <source>
        <dbReference type="ARBA" id="ARBA00007374"/>
    </source>
</evidence>
<dbReference type="EMBL" id="OU895877">
    <property type="protein sequence ID" value="CAG9797736.1"/>
    <property type="molecule type" value="Genomic_DNA"/>
</dbReference>
<dbReference type="SUPFAM" id="SSF56104">
    <property type="entry name" value="SAICAR synthase-like"/>
    <property type="match status" value="1"/>
</dbReference>
<proteinExistence type="inferred from homology"/>
<dbReference type="Proteomes" id="UP001153620">
    <property type="component" value="Chromosome 1"/>
</dbReference>
<dbReference type="GO" id="GO:0000828">
    <property type="term" value="F:inositol hexakisphosphate kinase activity"/>
    <property type="evidence" value="ECO:0007669"/>
    <property type="project" value="TreeGrafter"/>
</dbReference>
<feature type="compositionally biased region" description="Acidic residues" evidence="5">
    <location>
        <begin position="574"/>
        <end position="587"/>
    </location>
</feature>
<dbReference type="OrthoDB" id="2573163at2759"/>
<dbReference type="InterPro" id="IPR038286">
    <property type="entry name" value="IPK_sf"/>
</dbReference>
<dbReference type="AlphaFoldDB" id="A0A9N9RJF2"/>
<evidence type="ECO:0000256" key="4">
    <source>
        <dbReference type="RuleBase" id="RU363090"/>
    </source>
</evidence>
<dbReference type="PANTHER" id="PTHR12400:SF21">
    <property type="entry name" value="KINASE"/>
    <property type="match status" value="1"/>
</dbReference>
<feature type="region of interest" description="Disordered" evidence="5">
    <location>
        <begin position="553"/>
        <end position="596"/>
    </location>
</feature>
<feature type="region of interest" description="Disordered" evidence="5">
    <location>
        <begin position="82"/>
        <end position="101"/>
    </location>
</feature>
<dbReference type="GO" id="GO:0032958">
    <property type="term" value="P:inositol phosphate biosynthetic process"/>
    <property type="evidence" value="ECO:0007669"/>
    <property type="project" value="InterPro"/>
</dbReference>
<organism evidence="6 7">
    <name type="scientific">Chironomus riparius</name>
    <dbReference type="NCBI Taxonomy" id="315576"/>
    <lineage>
        <taxon>Eukaryota</taxon>
        <taxon>Metazoa</taxon>
        <taxon>Ecdysozoa</taxon>
        <taxon>Arthropoda</taxon>
        <taxon>Hexapoda</taxon>
        <taxon>Insecta</taxon>
        <taxon>Pterygota</taxon>
        <taxon>Neoptera</taxon>
        <taxon>Endopterygota</taxon>
        <taxon>Diptera</taxon>
        <taxon>Nematocera</taxon>
        <taxon>Chironomoidea</taxon>
        <taxon>Chironomidae</taxon>
        <taxon>Chironominae</taxon>
        <taxon>Chironomus</taxon>
    </lineage>
</organism>
<evidence type="ECO:0000256" key="5">
    <source>
        <dbReference type="SAM" id="MobiDB-lite"/>
    </source>
</evidence>
<gene>
    <name evidence="6" type="ORF">CHIRRI_LOCUS724</name>
</gene>
<feature type="compositionally biased region" description="Polar residues" evidence="5">
    <location>
        <begin position="555"/>
        <end position="567"/>
    </location>
</feature>
<dbReference type="Pfam" id="PF03770">
    <property type="entry name" value="IPK"/>
    <property type="match status" value="1"/>
</dbReference>
<keyword evidence="2 4" id="KW-0808">Transferase</keyword>
<dbReference type="GO" id="GO:0046854">
    <property type="term" value="P:phosphatidylinositol phosphate biosynthetic process"/>
    <property type="evidence" value="ECO:0007669"/>
    <property type="project" value="TreeGrafter"/>
</dbReference>
<reference evidence="6" key="2">
    <citation type="submission" date="2022-10" db="EMBL/GenBank/DDBJ databases">
        <authorList>
            <consortium name="ENA_rothamsted_submissions"/>
            <consortium name="culmorum"/>
            <person name="King R."/>
        </authorList>
    </citation>
    <scope>NUCLEOTIDE SEQUENCE</scope>
</reference>
<protein>
    <recommendedName>
        <fullName evidence="4">Kinase</fullName>
        <ecNumber evidence="4">2.7.-.-</ecNumber>
    </recommendedName>
</protein>
<dbReference type="PANTHER" id="PTHR12400">
    <property type="entry name" value="INOSITOL POLYPHOSPHATE KINASE"/>
    <property type="match status" value="1"/>
</dbReference>
<dbReference type="InterPro" id="IPR005522">
    <property type="entry name" value="IPK"/>
</dbReference>
<dbReference type="Gene3D" id="3.30.470.160">
    <property type="entry name" value="Inositol polyphosphate kinase"/>
    <property type="match status" value="2"/>
</dbReference>
<evidence type="ECO:0000256" key="2">
    <source>
        <dbReference type="ARBA" id="ARBA00022679"/>
    </source>
</evidence>
<dbReference type="GO" id="GO:0005737">
    <property type="term" value="C:cytoplasm"/>
    <property type="evidence" value="ECO:0007669"/>
    <property type="project" value="TreeGrafter"/>
</dbReference>
<keyword evidence="3 4" id="KW-0418">Kinase</keyword>
<sequence length="712" mass="80599">MVLNSLIPLMDETTLSGILSKETHLQLPKPIFNNHDPTQLSSLFKGTTTQIPIDSPTSADQVHNNRNRKSLSSATNHLNEFLKPHSILTNNNSSESDDDDAKHDEINLYPLANQVGGHTRLLLLNDKTVIKPLNIRELEFYQNIPGNDIQHFVPNYKGVMQASTGEEFEKRYSPNFKVDESLRRQSSTKRKRDEVLRMKIHKNGNATEVLKSISILDNSNKQYFLMLENITSKFKQPCILDLKMGTRQHGDDASAEKRSKQMAKCAASTSGSLGVRLCGLQKFNYHDKNFLRRDKYWGRQLSEEQFKKAIHDFFHNGIRLRTKVIEKVLARLENLHTVIEKQSSYRFYSCSLLLVYEGSDVESERVEAINNSNYDADISNCSIDLHTSNHHHNNPLLNDESENDGGIGHEDESNMDQSLYADLRARDSGNLEDIDKEHIDNAKYLLLPENRAPSPHSMDSWINYSNSSDEYSTQEVIVRKGTKLNLHDDDVTQCNDDVDVYDKINFVNAKSMTSSFKKSKIDNNISLSRTQEDTAKVHENPFLQLSKDKDDKLMTSPTLCDGNSSSSKTHETDDGIEVEEDVEEDDQLSSLSSNIDTIIVSESGETKFYNASGEQEEHPSIKKKKSCENDGILGMELKHSSHTNGHSSNNKNSPLFDVRIIDFAHTTFNKKESSPYLDENESKLIHHGPDGGFLTGISSLKRILSEILFEAV</sequence>
<feature type="region of interest" description="Disordered" evidence="5">
    <location>
        <begin position="392"/>
        <end position="413"/>
    </location>
</feature>
<keyword evidence="7" id="KW-1185">Reference proteome</keyword>
<dbReference type="GO" id="GO:0005634">
    <property type="term" value="C:nucleus"/>
    <property type="evidence" value="ECO:0007669"/>
    <property type="project" value="TreeGrafter"/>
</dbReference>
<name>A0A9N9RJF2_9DIPT</name>
<comment type="similarity">
    <text evidence="1 4">Belongs to the inositol phosphokinase (IPK) family.</text>
</comment>
<reference evidence="6" key="1">
    <citation type="submission" date="2022-01" db="EMBL/GenBank/DDBJ databases">
        <authorList>
            <person name="King R."/>
        </authorList>
    </citation>
    <scope>NUCLEOTIDE SEQUENCE</scope>
</reference>
<evidence type="ECO:0000313" key="6">
    <source>
        <dbReference type="EMBL" id="CAG9797736.1"/>
    </source>
</evidence>